<gene>
    <name evidence="1" type="ORF">DNU06_15520</name>
</gene>
<dbReference type="EMBL" id="QKSB01000014">
    <property type="protein sequence ID" value="PZE15916.1"/>
    <property type="molecule type" value="Genomic_DNA"/>
</dbReference>
<dbReference type="PROSITE" id="PS51257">
    <property type="entry name" value="PROKAR_LIPOPROTEIN"/>
    <property type="match status" value="1"/>
</dbReference>
<organism evidence="1 2">
    <name type="scientific">Putridiphycobacter roseus</name>
    <dbReference type="NCBI Taxonomy" id="2219161"/>
    <lineage>
        <taxon>Bacteria</taxon>
        <taxon>Pseudomonadati</taxon>
        <taxon>Bacteroidota</taxon>
        <taxon>Flavobacteriia</taxon>
        <taxon>Flavobacteriales</taxon>
        <taxon>Crocinitomicaceae</taxon>
        <taxon>Putridiphycobacter</taxon>
    </lineage>
</organism>
<reference evidence="1 2" key="1">
    <citation type="submission" date="2018-06" db="EMBL/GenBank/DDBJ databases">
        <title>The draft genome sequence of Crocinitomix sp. SM1701.</title>
        <authorList>
            <person name="Zhang X."/>
        </authorList>
    </citation>
    <scope>NUCLEOTIDE SEQUENCE [LARGE SCALE GENOMIC DNA]</scope>
    <source>
        <strain evidence="1 2">SM1701</strain>
    </source>
</reference>
<dbReference type="AlphaFoldDB" id="A0A2W1NCX0"/>
<comment type="caution">
    <text evidence="1">The sequence shown here is derived from an EMBL/GenBank/DDBJ whole genome shotgun (WGS) entry which is preliminary data.</text>
</comment>
<evidence type="ECO:0008006" key="3">
    <source>
        <dbReference type="Google" id="ProtNLM"/>
    </source>
</evidence>
<accession>A0A2W1NCX0</accession>
<protein>
    <recommendedName>
        <fullName evidence="3">Lipoprotein</fullName>
    </recommendedName>
</protein>
<dbReference type="OrthoDB" id="672038at2"/>
<name>A0A2W1NCX0_9FLAO</name>
<keyword evidence="2" id="KW-1185">Reference proteome</keyword>
<evidence type="ECO:0000313" key="1">
    <source>
        <dbReference type="EMBL" id="PZE15916.1"/>
    </source>
</evidence>
<proteinExistence type="predicted"/>
<evidence type="ECO:0000313" key="2">
    <source>
        <dbReference type="Proteomes" id="UP000249248"/>
    </source>
</evidence>
<dbReference type="RefSeq" id="WP_111064418.1">
    <property type="nucleotide sequence ID" value="NZ_JBHUCU010000012.1"/>
</dbReference>
<dbReference type="Proteomes" id="UP000249248">
    <property type="component" value="Unassembled WGS sequence"/>
</dbReference>
<sequence length="239" mass="28153">MRPALNLLIIITLLGCSNSEQQNTVESSRIALVPEPDKHLREKYENKITDLSASDTIILTESLKIEDEPVNEYLTEELKPIRKNFKRINSIIKWTAIQHAVLWETTEGGQVEFYYNEETLEKIIVRHFGEISKYLAEYYLIKGELSFVFEKSYNYNRPIYWDSTSMKEISDNQIFDIEASEIIEERSYFHKNELIHQLSNLDCGAPFADDYLKKEQQRVQSEFKRLLELKKAPNNIYNK</sequence>